<gene>
    <name evidence="2" type="ORF">OEIGOIKO_05751</name>
</gene>
<name>A0A7U9L1N0_9ACTN</name>
<evidence type="ECO:0000313" key="2">
    <source>
        <dbReference type="EMBL" id="GCD37941.1"/>
    </source>
</evidence>
<protein>
    <submittedName>
        <fullName evidence="2">Uncharacterized protein</fullName>
    </submittedName>
</protein>
<dbReference type="AlphaFoldDB" id="A0A7U9L1N0"/>
<dbReference type="GeneID" id="95624529"/>
<evidence type="ECO:0000256" key="1">
    <source>
        <dbReference type="SAM" id="MobiDB-lite"/>
    </source>
</evidence>
<proteinExistence type="predicted"/>
<evidence type="ECO:0000313" key="3">
    <source>
        <dbReference type="Proteomes" id="UP000287830"/>
    </source>
</evidence>
<feature type="compositionally biased region" description="Basic and acidic residues" evidence="1">
    <location>
        <begin position="55"/>
        <end position="64"/>
    </location>
</feature>
<feature type="compositionally biased region" description="Low complexity" evidence="1">
    <location>
        <begin position="36"/>
        <end position="47"/>
    </location>
</feature>
<dbReference type="RefSeq" id="WP_125047263.1">
    <property type="nucleotide sequence ID" value="NZ_BHZC01000001.1"/>
</dbReference>
<dbReference type="Pfam" id="PF19586">
    <property type="entry name" value="DUF6093"/>
    <property type="match status" value="1"/>
</dbReference>
<dbReference type="OrthoDB" id="4291409at2"/>
<dbReference type="InterPro" id="IPR046075">
    <property type="entry name" value="DUF6093"/>
</dbReference>
<comment type="caution">
    <text evidence="2">The sequence shown here is derived from an EMBL/GenBank/DDBJ whole genome shotgun (WGS) entry which is preliminary data.</text>
</comment>
<dbReference type="EMBL" id="BHZC01000001">
    <property type="protein sequence ID" value="GCD37941.1"/>
    <property type="molecule type" value="Genomic_DNA"/>
</dbReference>
<sequence length="135" mass="14343">MSALEALLASGRAAAAELMRETVALYRPGADGFDWSTGATTPTPSTALYSGPARVKPEKAEGREVDAGEQLVALRRFTVSLPWATPVPSVRPRPGDVVDVLASPDARMVGLRLWVTGAEYSSTATAWRISAEDRS</sequence>
<organism evidence="2 3">
    <name type="scientific">Streptomyces chrestomyceticus JCM 4735</name>
    <dbReference type="NCBI Taxonomy" id="1306181"/>
    <lineage>
        <taxon>Bacteria</taxon>
        <taxon>Bacillati</taxon>
        <taxon>Actinomycetota</taxon>
        <taxon>Actinomycetes</taxon>
        <taxon>Kitasatosporales</taxon>
        <taxon>Streptomycetaceae</taxon>
        <taxon>Streptomyces</taxon>
    </lineage>
</organism>
<reference evidence="2 3" key="1">
    <citation type="submission" date="2018-11" db="EMBL/GenBank/DDBJ databases">
        <title>Whole genome sequence of Streptomyces chrestomyceticus NBRC 13444(T).</title>
        <authorList>
            <person name="Komaki H."/>
            <person name="Tamura T."/>
        </authorList>
    </citation>
    <scope>NUCLEOTIDE SEQUENCE [LARGE SCALE GENOMIC DNA]</scope>
    <source>
        <strain evidence="2 3">NBRC 13444</strain>
    </source>
</reference>
<accession>A0A7U9L1N0</accession>
<dbReference type="Proteomes" id="UP000287830">
    <property type="component" value="Unassembled WGS sequence"/>
</dbReference>
<feature type="region of interest" description="Disordered" evidence="1">
    <location>
        <begin position="34"/>
        <end position="64"/>
    </location>
</feature>